<dbReference type="AlphaFoldDB" id="A0A6J7RZ51"/>
<dbReference type="EMBL" id="CAFBLT010000001">
    <property type="protein sequence ID" value="CAB4869426.1"/>
    <property type="molecule type" value="Genomic_DNA"/>
</dbReference>
<dbReference type="PANTHER" id="PTHR34504:SF2">
    <property type="entry name" value="UPF0150 PROTEIN SSL0259"/>
    <property type="match status" value="1"/>
</dbReference>
<gene>
    <name evidence="1" type="ORF">UFOPK3164_01114</name>
    <name evidence="2" type="ORF">UFOPK3427_00695</name>
    <name evidence="3" type="ORF">UFOPK4112_01936</name>
</gene>
<dbReference type="EMBL" id="CAFBPM010000045">
    <property type="protein sequence ID" value="CAB5033530.1"/>
    <property type="molecule type" value="Genomic_DNA"/>
</dbReference>
<dbReference type="Gene3D" id="3.30.160.250">
    <property type="match status" value="1"/>
</dbReference>
<dbReference type="InterPro" id="IPR035069">
    <property type="entry name" value="TTHA1013/TTHA0281-like"/>
</dbReference>
<protein>
    <submittedName>
        <fullName evidence="3">Unannotated protein</fullName>
    </submittedName>
</protein>
<sequence>MTEYTIVIEEAGTNLAGYVIGLDGVITTGNTVDQVIENMREAIPFHLEGMGLHGDQRPRALPIVKTIQIAS</sequence>
<evidence type="ECO:0000313" key="2">
    <source>
        <dbReference type="EMBL" id="CAB4869426.1"/>
    </source>
</evidence>
<reference evidence="3" key="1">
    <citation type="submission" date="2020-05" db="EMBL/GenBank/DDBJ databases">
        <authorList>
            <person name="Chiriac C."/>
            <person name="Salcher M."/>
            <person name="Ghai R."/>
            <person name="Kavagutti S V."/>
        </authorList>
    </citation>
    <scope>NUCLEOTIDE SEQUENCE</scope>
</reference>
<accession>A0A6J7RZ51</accession>
<organism evidence="3">
    <name type="scientific">freshwater metagenome</name>
    <dbReference type="NCBI Taxonomy" id="449393"/>
    <lineage>
        <taxon>unclassified sequences</taxon>
        <taxon>metagenomes</taxon>
        <taxon>ecological metagenomes</taxon>
    </lineage>
</organism>
<evidence type="ECO:0000313" key="3">
    <source>
        <dbReference type="EMBL" id="CAB5033530.1"/>
    </source>
</evidence>
<dbReference type="InterPro" id="IPR051404">
    <property type="entry name" value="TA_system_antitoxin"/>
</dbReference>
<dbReference type="SUPFAM" id="SSF143100">
    <property type="entry name" value="TTHA1013/TTHA0281-like"/>
    <property type="match status" value="1"/>
</dbReference>
<proteinExistence type="predicted"/>
<name>A0A6J7RZ51_9ZZZZ</name>
<dbReference type="PANTHER" id="PTHR34504">
    <property type="entry name" value="ANTITOXIN HICB"/>
    <property type="match status" value="1"/>
</dbReference>
<evidence type="ECO:0000313" key="1">
    <source>
        <dbReference type="EMBL" id="CAB4830425.1"/>
    </source>
</evidence>
<dbReference type="EMBL" id="CAFABE010000051">
    <property type="protein sequence ID" value="CAB4830425.1"/>
    <property type="molecule type" value="Genomic_DNA"/>
</dbReference>